<organism evidence="2 3">
    <name type="scientific">Spiroplasma eriocheiris</name>
    <dbReference type="NCBI Taxonomy" id="315358"/>
    <lineage>
        <taxon>Bacteria</taxon>
        <taxon>Bacillati</taxon>
        <taxon>Mycoplasmatota</taxon>
        <taxon>Mollicutes</taxon>
        <taxon>Entomoplasmatales</taxon>
        <taxon>Spiroplasmataceae</taxon>
        <taxon>Spiroplasma</taxon>
    </lineage>
</organism>
<keyword evidence="3" id="KW-1185">Reference proteome</keyword>
<dbReference type="InterPro" id="IPR053843">
    <property type="entry name" value="DnaD_N"/>
</dbReference>
<proteinExistence type="predicted"/>
<evidence type="ECO:0000313" key="2">
    <source>
        <dbReference type="EMBL" id="AKM54516.1"/>
    </source>
</evidence>
<dbReference type="STRING" id="315358.SERIO_v1c09580"/>
<dbReference type="KEGG" id="seri:SERIO_v1c09580"/>
<dbReference type="EMBL" id="CP011856">
    <property type="protein sequence ID" value="AKM54516.1"/>
    <property type="molecule type" value="Genomic_DNA"/>
</dbReference>
<reference evidence="3" key="2">
    <citation type="submission" date="2015-06" db="EMBL/GenBank/DDBJ databases">
        <title>Complete genome sequence of Spiroplasma eriocheiris TDA-040725-5 (DSM 21848).</title>
        <authorList>
            <person name="Lo W.-S."/>
            <person name="Kuo C.-H."/>
        </authorList>
    </citation>
    <scope>NUCLEOTIDE SEQUENCE [LARGE SCALE GENOMIC DNA]</scope>
    <source>
        <strain evidence="3">TDA-040725-5</strain>
    </source>
</reference>
<accession>A0A0H3XKQ5</accession>
<evidence type="ECO:0000259" key="1">
    <source>
        <dbReference type="Pfam" id="PF21984"/>
    </source>
</evidence>
<dbReference type="InterPro" id="IPR030892">
    <property type="entry name" value="DnaD_Mollicutes"/>
</dbReference>
<reference evidence="2 3" key="1">
    <citation type="journal article" date="2015" name="Genome Biol. Evol.">
        <title>Found and Lost: The Fates of Horizontally Acquired Genes in Arthropod-Symbiotic Spiroplasma.</title>
        <authorList>
            <person name="Lo W.S."/>
            <person name="Gasparich G.E."/>
            <person name="Kuo C.H."/>
        </authorList>
    </citation>
    <scope>NUCLEOTIDE SEQUENCE [LARGE SCALE GENOMIC DNA]</scope>
    <source>
        <strain evidence="3">TDA-040725-5</strain>
    </source>
</reference>
<dbReference type="PATRIC" id="fig|743698.3.peg.967"/>
<dbReference type="Gene3D" id="1.10.10.10">
    <property type="entry name" value="Winged helix-like DNA-binding domain superfamily/Winged helix DNA-binding domain"/>
    <property type="match status" value="1"/>
</dbReference>
<feature type="domain" description="DnaD N-terminal" evidence="1">
    <location>
        <begin position="16"/>
        <end position="106"/>
    </location>
</feature>
<dbReference type="InterPro" id="IPR036388">
    <property type="entry name" value="WH-like_DNA-bd_sf"/>
</dbReference>
<dbReference type="Proteomes" id="UP000035661">
    <property type="component" value="Chromosome"/>
</dbReference>
<dbReference type="AlphaFoldDB" id="A0A0H3XKQ5"/>
<dbReference type="RefSeq" id="WP_047791714.1">
    <property type="nucleotide sequence ID" value="NZ_CP011856.1"/>
</dbReference>
<dbReference type="Pfam" id="PF21984">
    <property type="entry name" value="DnaD_N"/>
    <property type="match status" value="1"/>
</dbReference>
<name>A0A0H3XKQ5_9MOLU</name>
<evidence type="ECO:0000313" key="3">
    <source>
        <dbReference type="Proteomes" id="UP000035661"/>
    </source>
</evidence>
<dbReference type="NCBIfam" id="TIGR04548">
    <property type="entry name" value="DnaD_Mollicutes"/>
    <property type="match status" value="1"/>
</dbReference>
<protein>
    <recommendedName>
        <fullName evidence="1">DnaD N-terminal domain-containing protein</fullName>
    </recommendedName>
</protein>
<sequence>MLNSLFNKGSINKWRFLLNHYKLINLSEEQLVLIMLIMNCSSSDKRFITPLEIATHSNFTEEKAKTMLDQLKQQGFINIKMKKSGLEMDLSPIFDKIIIIIENNQMNVERKFLYQQINNILAKPLTDDNKKTLNKYLDREISDFQLTLIINNHQNNKITFHELVKYIDAYINNKPKSLTKYNWLTD</sequence>
<gene>
    <name evidence="2" type="ORF">SERIO_v1c09580</name>
</gene>